<reference evidence="6 7" key="1">
    <citation type="submission" date="2023-03" db="EMBL/GenBank/DDBJ databases">
        <title>Description of Hydrogenimonas sp. ISO32.</title>
        <authorList>
            <person name="Mino S."/>
            <person name="Fukazawa S."/>
            <person name="Sawabe T."/>
        </authorList>
    </citation>
    <scope>NUCLEOTIDE SEQUENCE [LARGE SCALE GENOMIC DNA]</scope>
    <source>
        <strain evidence="6 7">ISO32</strain>
    </source>
</reference>
<evidence type="ECO:0000256" key="2">
    <source>
        <dbReference type="ARBA" id="ARBA00022963"/>
    </source>
</evidence>
<feature type="active site" description="Proton acceptor" evidence="4">
    <location>
        <position position="149"/>
    </location>
</feature>
<dbReference type="Gene3D" id="3.40.1090.10">
    <property type="entry name" value="Cytosolic phospholipase A2 catalytic domain"/>
    <property type="match status" value="2"/>
</dbReference>
<dbReference type="PANTHER" id="PTHR14226">
    <property type="entry name" value="NEUROPATHY TARGET ESTERASE/SWISS CHEESE D.MELANOGASTER"/>
    <property type="match status" value="1"/>
</dbReference>
<dbReference type="PANTHER" id="PTHR14226:SF29">
    <property type="entry name" value="NEUROPATHY TARGET ESTERASE SWS"/>
    <property type="match status" value="1"/>
</dbReference>
<feature type="short sequence motif" description="DGA/G" evidence="4">
    <location>
        <begin position="149"/>
        <end position="151"/>
    </location>
</feature>
<accession>A0ABM8FHK3</accession>
<keyword evidence="1 4" id="KW-0378">Hydrolase</keyword>
<keyword evidence="7" id="KW-1185">Reference proteome</keyword>
<dbReference type="Proteomes" id="UP001321445">
    <property type="component" value="Chromosome"/>
</dbReference>
<evidence type="ECO:0000259" key="5">
    <source>
        <dbReference type="PROSITE" id="PS51635"/>
    </source>
</evidence>
<evidence type="ECO:0000256" key="1">
    <source>
        <dbReference type="ARBA" id="ARBA00022801"/>
    </source>
</evidence>
<dbReference type="Pfam" id="PF01734">
    <property type="entry name" value="Patatin"/>
    <property type="match status" value="1"/>
</dbReference>
<keyword evidence="2 4" id="KW-0442">Lipid degradation</keyword>
<dbReference type="InterPro" id="IPR016035">
    <property type="entry name" value="Acyl_Trfase/lysoPLipase"/>
</dbReference>
<sequence length="252" mass="26806">MKVALALSGGGVRVAAHLGIVEVLLENGFEIAAVSGSSGGALVGALLCDGHSPAHILKIFGKLGFSDMAKGFKRGGVFGLKGVSEHLKQTLSVETIEELAIDFTVACTDLVGGEIHYFDKGPIAELCVASSALVPIFSPVRYGDLLLADGGFMDNMPARPVAELGYPVIGINVNPILPKNPENLFETTFRALTLMMMANIEASKRYCDFFIEPKGCEGINILDLKRVEDAYEAGRIVAEDALVKLHKTLDSL</sequence>
<keyword evidence="3 4" id="KW-0443">Lipid metabolism</keyword>
<dbReference type="EMBL" id="AP027370">
    <property type="protein sequence ID" value="BDY11696.1"/>
    <property type="molecule type" value="Genomic_DNA"/>
</dbReference>
<gene>
    <name evidence="6" type="ORF">HCR_00080</name>
</gene>
<evidence type="ECO:0000313" key="6">
    <source>
        <dbReference type="EMBL" id="BDY11696.1"/>
    </source>
</evidence>
<evidence type="ECO:0000313" key="7">
    <source>
        <dbReference type="Proteomes" id="UP001321445"/>
    </source>
</evidence>
<dbReference type="PROSITE" id="PS51635">
    <property type="entry name" value="PNPLA"/>
    <property type="match status" value="1"/>
</dbReference>
<evidence type="ECO:0000256" key="3">
    <source>
        <dbReference type="ARBA" id="ARBA00023098"/>
    </source>
</evidence>
<dbReference type="SUPFAM" id="SSF52151">
    <property type="entry name" value="FabD/lysophospholipase-like"/>
    <property type="match status" value="1"/>
</dbReference>
<name>A0ABM8FHK3_9BACT</name>
<evidence type="ECO:0000256" key="4">
    <source>
        <dbReference type="PROSITE-ProRule" id="PRU01161"/>
    </source>
</evidence>
<feature type="domain" description="PNPLA" evidence="5">
    <location>
        <begin position="5"/>
        <end position="162"/>
    </location>
</feature>
<dbReference type="InterPro" id="IPR002641">
    <property type="entry name" value="PNPLA_dom"/>
</dbReference>
<dbReference type="InterPro" id="IPR050301">
    <property type="entry name" value="NTE"/>
</dbReference>
<feature type="active site" description="Nucleophile" evidence="4">
    <location>
        <position position="38"/>
    </location>
</feature>
<protein>
    <submittedName>
        <fullName evidence="6">Patatin</fullName>
    </submittedName>
</protein>
<feature type="short sequence motif" description="GXSXG" evidence="4">
    <location>
        <begin position="36"/>
        <end position="40"/>
    </location>
</feature>
<proteinExistence type="predicted"/>
<comment type="caution">
    <text evidence="4">Lacks conserved residue(s) required for the propagation of feature annotation.</text>
</comment>
<organism evidence="6 7">
    <name type="scientific">Hydrogenimonas cancrithermarum</name>
    <dbReference type="NCBI Taxonomy" id="2993563"/>
    <lineage>
        <taxon>Bacteria</taxon>
        <taxon>Pseudomonadati</taxon>
        <taxon>Campylobacterota</taxon>
        <taxon>Epsilonproteobacteria</taxon>
        <taxon>Campylobacterales</taxon>
        <taxon>Hydrogenimonadaceae</taxon>
        <taxon>Hydrogenimonas</taxon>
    </lineage>
</organism>